<dbReference type="SUPFAM" id="SSF53955">
    <property type="entry name" value="Lysozyme-like"/>
    <property type="match status" value="1"/>
</dbReference>
<evidence type="ECO:0000256" key="5">
    <source>
        <dbReference type="ARBA" id="ARBA00022670"/>
    </source>
</evidence>
<sequence>MPSTKWQKIKLWLYKKRKWGIVLAVLLVAYYFILPKTLFDKPTSFVVEDADGRLLSASIASDGQWRFPAPDSIPQKFIDCITTYEDKRFYYHWGVDPLALGRAIKQNISGGKVVSGASTLTMQVIRLSRDQPRTIWQKFIETVLATRLEFSYSKKEILNLYASNAPFGGNVVGLDAAAWRYYGRSPYQLSWGEMATLAVLPNSPSLVHPGKNQKILLQKRNSLLEKLADNRNIDPTTCRLAKLEPLPGEPIPLPQLAPHLLDKFRKDWYRHGKLGDTRLHSTLDANLQQNIIQAVERHHQNLKANGINNAAVLVLDLETGNTLAYVGNVYHPEDPELQSHVDIIQAPRSPGSTLKPLLFAAMLNDGFILPNSLLADVPLAIAGYTPQNFDLGFDGAVPASEALSRSLNVPAVGMLKQYRTERFQALLKKMKITTMQKPASHYGLSLILGGGETTLWELTGAYASLGRQLLHYKDLNYQYDADDIHPPIYNREEKVISNSSPSTHGLLNASSIWFTLQAMEDVMRPGEEMLWQQFSSSQRVAWKTGTSFGFRDGWAIGMTPRFAIGVWTGNADGEGRPGLIGVQTAAPILFEVARMMDSRQWFSKPSQDMEKIAVCKQSGYQAGPNCPDVDSVLYPKSGSKVKACPYHQLIHLDATGKYRVTSNCEAPYNMQHVSWFVLPPTMEFYYRAKHLYKPLPPFKPGCETGGQAGQSMEIIYPRDQAKIYVPVEIDGKQGATVFKATHRDPDAVIFWHLDDEYIGSTTTFHQISLNPSPGNHVLSIIDESGEQEMVRFEILDKKRGK</sequence>
<dbReference type="KEGG" id="cbae:COR50_02305"/>
<gene>
    <name evidence="16" type="primary">pbpC</name>
    <name evidence="16" type="ORF">COR50_02305</name>
</gene>
<comment type="similarity">
    <text evidence="3">In the N-terminal section; belongs to the glycosyltransferase 51 family.</text>
</comment>
<feature type="domain" description="Penicillin-binding C-terminal" evidence="15">
    <location>
        <begin position="707"/>
        <end position="792"/>
    </location>
</feature>
<keyword evidence="12" id="KW-0812">Transmembrane</keyword>
<dbReference type="Gene3D" id="1.10.3810.10">
    <property type="entry name" value="Biosynthetic peptidoglycan transglycosylase-like"/>
    <property type="match status" value="1"/>
</dbReference>
<evidence type="ECO:0000259" key="13">
    <source>
        <dbReference type="Pfam" id="PF00905"/>
    </source>
</evidence>
<dbReference type="Pfam" id="PF00905">
    <property type="entry name" value="Transpeptidase"/>
    <property type="match status" value="1"/>
</dbReference>
<dbReference type="Gene3D" id="3.40.710.10">
    <property type="entry name" value="DD-peptidase/beta-lactamase superfamily"/>
    <property type="match status" value="1"/>
</dbReference>
<name>A0A291QQ09_9BACT</name>
<dbReference type="InterPro" id="IPR001264">
    <property type="entry name" value="Glyco_trans_51"/>
</dbReference>
<feature type="domain" description="Penicillin-binding protein transpeptidase" evidence="13">
    <location>
        <begin position="311"/>
        <end position="550"/>
    </location>
</feature>
<keyword evidence="17" id="KW-1185">Reference proteome</keyword>
<evidence type="ECO:0000256" key="7">
    <source>
        <dbReference type="ARBA" id="ARBA00022679"/>
    </source>
</evidence>
<keyword evidence="12" id="KW-0472">Membrane</keyword>
<dbReference type="InterPro" id="IPR009647">
    <property type="entry name" value="PBP_C"/>
</dbReference>
<dbReference type="OrthoDB" id="9766909at2"/>
<dbReference type="GO" id="GO:0009252">
    <property type="term" value="P:peptidoglycan biosynthetic process"/>
    <property type="evidence" value="ECO:0007669"/>
    <property type="project" value="InterPro"/>
</dbReference>
<dbReference type="InterPro" id="IPR012338">
    <property type="entry name" value="Beta-lactam/transpept-like"/>
</dbReference>
<dbReference type="Proteomes" id="UP000220133">
    <property type="component" value="Chromosome"/>
</dbReference>
<evidence type="ECO:0000256" key="12">
    <source>
        <dbReference type="SAM" id="Phobius"/>
    </source>
</evidence>
<dbReference type="Pfam" id="PF06832">
    <property type="entry name" value="BiPBP_C"/>
    <property type="match status" value="1"/>
</dbReference>
<evidence type="ECO:0000256" key="3">
    <source>
        <dbReference type="ARBA" id="ARBA00007739"/>
    </source>
</evidence>
<dbReference type="InterPro" id="IPR023346">
    <property type="entry name" value="Lysozyme-like_dom_sf"/>
</dbReference>
<dbReference type="EMBL" id="CP023777">
    <property type="protein sequence ID" value="ATL46089.1"/>
    <property type="molecule type" value="Genomic_DNA"/>
</dbReference>
<dbReference type="RefSeq" id="WP_098192478.1">
    <property type="nucleotide sequence ID" value="NZ_CP023777.1"/>
</dbReference>
<feature type="transmembrane region" description="Helical" evidence="12">
    <location>
        <begin position="21"/>
        <end position="39"/>
    </location>
</feature>
<keyword evidence="6" id="KW-0328">Glycosyltransferase</keyword>
<evidence type="ECO:0000256" key="9">
    <source>
        <dbReference type="ARBA" id="ARBA00023268"/>
    </source>
</evidence>
<comment type="catalytic activity">
    <reaction evidence="11">
        <text>[GlcNAc-(1-&gt;4)-Mur2Ac(oyl-L-Ala-gamma-D-Glu-L-Lys-D-Ala-D-Ala)](n)-di-trans,octa-cis-undecaprenyl diphosphate + beta-D-GlcNAc-(1-&gt;4)-Mur2Ac(oyl-L-Ala-gamma-D-Glu-L-Lys-D-Ala-D-Ala)-di-trans,octa-cis-undecaprenyl diphosphate = [GlcNAc-(1-&gt;4)-Mur2Ac(oyl-L-Ala-gamma-D-Glu-L-Lys-D-Ala-D-Ala)](n+1)-di-trans,octa-cis-undecaprenyl diphosphate + di-trans,octa-cis-undecaprenyl diphosphate + H(+)</text>
        <dbReference type="Rhea" id="RHEA:23708"/>
        <dbReference type="Rhea" id="RHEA-COMP:9602"/>
        <dbReference type="Rhea" id="RHEA-COMP:9603"/>
        <dbReference type="ChEBI" id="CHEBI:15378"/>
        <dbReference type="ChEBI" id="CHEBI:58405"/>
        <dbReference type="ChEBI" id="CHEBI:60033"/>
        <dbReference type="ChEBI" id="CHEBI:78435"/>
        <dbReference type="EC" id="2.4.99.28"/>
    </reaction>
</comment>
<keyword evidence="12" id="KW-1133">Transmembrane helix</keyword>
<keyword evidence="7" id="KW-0808">Transferase</keyword>
<evidence type="ECO:0000256" key="11">
    <source>
        <dbReference type="ARBA" id="ARBA00049902"/>
    </source>
</evidence>
<proteinExistence type="inferred from homology"/>
<evidence type="ECO:0000256" key="10">
    <source>
        <dbReference type="ARBA" id="ARBA00044770"/>
    </source>
</evidence>
<evidence type="ECO:0000256" key="1">
    <source>
        <dbReference type="ARBA" id="ARBA00004752"/>
    </source>
</evidence>
<dbReference type="GO" id="GO:0008955">
    <property type="term" value="F:peptidoglycan glycosyltransferase activity"/>
    <property type="evidence" value="ECO:0007669"/>
    <property type="project" value="UniProtKB-EC"/>
</dbReference>
<dbReference type="GO" id="GO:0004180">
    <property type="term" value="F:carboxypeptidase activity"/>
    <property type="evidence" value="ECO:0007669"/>
    <property type="project" value="UniProtKB-KW"/>
</dbReference>
<dbReference type="AlphaFoldDB" id="A0A291QQ09"/>
<keyword evidence="8" id="KW-0378">Hydrolase</keyword>
<keyword evidence="4" id="KW-0121">Carboxypeptidase</keyword>
<organism evidence="16 17">
    <name type="scientific">Chitinophaga caeni</name>
    <dbReference type="NCBI Taxonomy" id="2029983"/>
    <lineage>
        <taxon>Bacteria</taxon>
        <taxon>Pseudomonadati</taxon>
        <taxon>Bacteroidota</taxon>
        <taxon>Chitinophagia</taxon>
        <taxon>Chitinophagales</taxon>
        <taxon>Chitinophagaceae</taxon>
        <taxon>Chitinophaga</taxon>
    </lineage>
</organism>
<dbReference type="GO" id="GO:0006508">
    <property type="term" value="P:proteolysis"/>
    <property type="evidence" value="ECO:0007669"/>
    <property type="project" value="UniProtKB-KW"/>
</dbReference>
<evidence type="ECO:0000256" key="4">
    <source>
        <dbReference type="ARBA" id="ARBA00022645"/>
    </source>
</evidence>
<evidence type="ECO:0000259" key="15">
    <source>
        <dbReference type="Pfam" id="PF06832"/>
    </source>
</evidence>
<feature type="domain" description="Glycosyl transferase family 51" evidence="14">
    <location>
        <begin position="68"/>
        <end position="227"/>
    </location>
</feature>
<evidence type="ECO:0000256" key="6">
    <source>
        <dbReference type="ARBA" id="ARBA00022676"/>
    </source>
</evidence>
<dbReference type="PANTHER" id="PTHR32282">
    <property type="entry name" value="BINDING PROTEIN TRANSPEPTIDASE, PUTATIVE-RELATED"/>
    <property type="match status" value="1"/>
</dbReference>
<keyword evidence="9" id="KW-0511">Multifunctional enzyme</keyword>
<protein>
    <recommendedName>
        <fullName evidence="10">peptidoglycan glycosyltransferase</fullName>
        <ecNumber evidence="10">2.4.99.28</ecNumber>
    </recommendedName>
</protein>
<evidence type="ECO:0000259" key="14">
    <source>
        <dbReference type="Pfam" id="PF00912"/>
    </source>
</evidence>
<evidence type="ECO:0000313" key="16">
    <source>
        <dbReference type="EMBL" id="ATL46089.1"/>
    </source>
</evidence>
<dbReference type="EC" id="2.4.99.28" evidence="10"/>
<dbReference type="Pfam" id="PF00912">
    <property type="entry name" value="Transgly"/>
    <property type="match status" value="1"/>
</dbReference>
<dbReference type="InterPro" id="IPR050396">
    <property type="entry name" value="Glycosyltr_51/Transpeptidase"/>
</dbReference>
<comment type="pathway">
    <text evidence="1">Cell wall biogenesis; peptidoglycan biosynthesis.</text>
</comment>
<dbReference type="GO" id="GO:0008658">
    <property type="term" value="F:penicillin binding"/>
    <property type="evidence" value="ECO:0007669"/>
    <property type="project" value="InterPro"/>
</dbReference>
<reference evidence="16 17" key="1">
    <citation type="submission" date="2017-10" db="EMBL/GenBank/DDBJ databases">
        <title>Paenichitinophaga pekingensis gen. nov., sp. nov., isolated from activated sludge.</title>
        <authorList>
            <person name="Jin D."/>
            <person name="Kong X."/>
            <person name="Deng Y."/>
            <person name="Bai Z."/>
        </authorList>
    </citation>
    <scope>NUCLEOTIDE SEQUENCE [LARGE SCALE GENOMIC DNA]</scope>
    <source>
        <strain evidence="16 17">13</strain>
    </source>
</reference>
<dbReference type="GO" id="GO:0030288">
    <property type="term" value="C:outer membrane-bounded periplasmic space"/>
    <property type="evidence" value="ECO:0007669"/>
    <property type="project" value="TreeGrafter"/>
</dbReference>
<dbReference type="InterPro" id="IPR001460">
    <property type="entry name" value="PCN-bd_Tpept"/>
</dbReference>
<dbReference type="InterPro" id="IPR011815">
    <property type="entry name" value="PBP_1c"/>
</dbReference>
<keyword evidence="5" id="KW-0645">Protease</keyword>
<comment type="similarity">
    <text evidence="2">In the C-terminal section; belongs to the transpeptidase family.</text>
</comment>
<evidence type="ECO:0000313" key="17">
    <source>
        <dbReference type="Proteomes" id="UP000220133"/>
    </source>
</evidence>
<dbReference type="InterPro" id="IPR036950">
    <property type="entry name" value="PBP_transglycosylase"/>
</dbReference>
<dbReference type="PANTHER" id="PTHR32282:SF15">
    <property type="entry name" value="PENICILLIN-BINDING PROTEIN 1C"/>
    <property type="match status" value="1"/>
</dbReference>
<evidence type="ECO:0000256" key="8">
    <source>
        <dbReference type="ARBA" id="ARBA00022801"/>
    </source>
</evidence>
<dbReference type="NCBIfam" id="TIGR02073">
    <property type="entry name" value="PBP_1c"/>
    <property type="match status" value="1"/>
</dbReference>
<evidence type="ECO:0000256" key="2">
    <source>
        <dbReference type="ARBA" id="ARBA00007090"/>
    </source>
</evidence>
<dbReference type="SUPFAM" id="SSF56601">
    <property type="entry name" value="beta-lactamase/transpeptidase-like"/>
    <property type="match status" value="1"/>
</dbReference>
<accession>A0A291QQ09</accession>